<evidence type="ECO:0000313" key="1">
    <source>
        <dbReference type="EMBL" id="SMH43336.1"/>
    </source>
</evidence>
<name>A0A1X7P0G1_9MICO</name>
<dbReference type="AlphaFoldDB" id="A0A1X7P0G1"/>
<dbReference type="SUPFAM" id="SSF55144">
    <property type="entry name" value="LigT-like"/>
    <property type="match status" value="1"/>
</dbReference>
<dbReference type="InterPro" id="IPR009097">
    <property type="entry name" value="Cyclic_Pdiesterase"/>
</dbReference>
<accession>A0A1X7P0G1</accession>
<dbReference type="RefSeq" id="WP_085476634.1">
    <property type="nucleotide sequence ID" value="NZ_FXBM01000002.1"/>
</dbReference>
<sequence length="161" mass="17273">MRSVELLLDAESEARIRAQWEALETAGIPSLSLHTSASNRPHVTLVAGPELIAPEPGALGALPARIDLAAVLLFPHDGRYVLAWGATRSPALDALHARATRLVPGGVPTSLPEEWTPHVSISRRLRAEQLAEAVPLLGEPFSVGLASVRFWNGDTKEITEL</sequence>
<protein>
    <submittedName>
        <fullName evidence="1">2'-5' RNA ligase superfamily protein</fullName>
    </submittedName>
</protein>
<dbReference type="OrthoDB" id="3397424at2"/>
<dbReference type="EMBL" id="FXBM01000002">
    <property type="protein sequence ID" value="SMH43336.1"/>
    <property type="molecule type" value="Genomic_DNA"/>
</dbReference>
<keyword evidence="1" id="KW-0436">Ligase</keyword>
<dbReference type="STRING" id="1891671.SAMN06295885_2186"/>
<gene>
    <name evidence="1" type="ORF">SAMN06295885_2186</name>
</gene>
<dbReference type="Gene3D" id="3.90.1140.10">
    <property type="entry name" value="Cyclic phosphodiesterase"/>
    <property type="match status" value="1"/>
</dbReference>
<keyword evidence="2" id="KW-1185">Reference proteome</keyword>
<proteinExistence type="predicted"/>
<organism evidence="1 2">
    <name type="scientific">Rathayibacter oskolensis</name>
    <dbReference type="NCBI Taxonomy" id="1891671"/>
    <lineage>
        <taxon>Bacteria</taxon>
        <taxon>Bacillati</taxon>
        <taxon>Actinomycetota</taxon>
        <taxon>Actinomycetes</taxon>
        <taxon>Micrococcales</taxon>
        <taxon>Microbacteriaceae</taxon>
        <taxon>Rathayibacter</taxon>
    </lineage>
</organism>
<reference evidence="2" key="1">
    <citation type="submission" date="2017-04" db="EMBL/GenBank/DDBJ databases">
        <authorList>
            <person name="Varghese N."/>
            <person name="Submissions S."/>
        </authorList>
    </citation>
    <scope>NUCLEOTIDE SEQUENCE [LARGE SCALE GENOMIC DNA]</scope>
    <source>
        <strain evidence="2">VKM Ac-2121</strain>
    </source>
</reference>
<dbReference type="Proteomes" id="UP000193711">
    <property type="component" value="Unassembled WGS sequence"/>
</dbReference>
<evidence type="ECO:0000313" key="2">
    <source>
        <dbReference type="Proteomes" id="UP000193711"/>
    </source>
</evidence>
<dbReference type="GO" id="GO:0016874">
    <property type="term" value="F:ligase activity"/>
    <property type="evidence" value="ECO:0007669"/>
    <property type="project" value="UniProtKB-KW"/>
</dbReference>
<dbReference type="Pfam" id="PF13563">
    <property type="entry name" value="2_5_RNA_ligase2"/>
    <property type="match status" value="1"/>
</dbReference>